<evidence type="ECO:0000256" key="1">
    <source>
        <dbReference type="ARBA" id="ARBA00022598"/>
    </source>
</evidence>
<dbReference type="Gene3D" id="3.40.50.620">
    <property type="entry name" value="HUPs"/>
    <property type="match status" value="1"/>
</dbReference>
<dbReference type="PANTHER" id="PTHR37825:SF1">
    <property type="entry name" value="TRNA(MET) CYTIDINE ACETATE LIGASE"/>
    <property type="match status" value="1"/>
</dbReference>
<dbReference type="PANTHER" id="PTHR37825">
    <property type="entry name" value="TRNA(MET) CYTIDINE ACETATE LIGASE"/>
    <property type="match status" value="1"/>
</dbReference>
<proteinExistence type="predicted"/>
<reference evidence="3" key="1">
    <citation type="submission" date="2021-04" db="EMBL/GenBank/DDBJ databases">
        <title>Whole genome sequencing of Enterococci isolates from hospitalized patients.</title>
        <authorList>
            <person name="Ogoti B.M."/>
            <person name="Onyambu F.G."/>
        </authorList>
    </citation>
    <scope>NUCLEOTIDE SEQUENCE</scope>
    <source>
        <strain evidence="3">242</strain>
    </source>
</reference>
<dbReference type="AlphaFoldDB" id="A0A941FHP3"/>
<gene>
    <name evidence="3" type="ORF">KEH51_12890</name>
</gene>
<evidence type="ECO:0000313" key="4">
    <source>
        <dbReference type="Proteomes" id="UP000680045"/>
    </source>
</evidence>
<dbReference type="EMBL" id="JAGTPW010000020">
    <property type="protein sequence ID" value="MBR8644933.1"/>
    <property type="molecule type" value="Genomic_DNA"/>
</dbReference>
<dbReference type="InterPro" id="IPR014729">
    <property type="entry name" value="Rossmann-like_a/b/a_fold"/>
</dbReference>
<evidence type="ECO:0000313" key="3">
    <source>
        <dbReference type="EMBL" id="MBR8644933.1"/>
    </source>
</evidence>
<keyword evidence="1" id="KW-0436">Ligase</keyword>
<dbReference type="GO" id="GO:0008033">
    <property type="term" value="P:tRNA processing"/>
    <property type="evidence" value="ECO:0007669"/>
    <property type="project" value="UniProtKB-KW"/>
</dbReference>
<organism evidence="3 4">
    <name type="scientific">Peribacillus frigoritolerans</name>
    <dbReference type="NCBI Taxonomy" id="450367"/>
    <lineage>
        <taxon>Bacteria</taxon>
        <taxon>Bacillati</taxon>
        <taxon>Bacillota</taxon>
        <taxon>Bacilli</taxon>
        <taxon>Bacillales</taxon>
        <taxon>Bacillaceae</taxon>
        <taxon>Peribacillus</taxon>
    </lineage>
</organism>
<dbReference type="InterPro" id="IPR008513">
    <property type="entry name" value="tRNA(Met)_cyd_acetate_ligase"/>
</dbReference>
<dbReference type="GO" id="GO:0016874">
    <property type="term" value="F:ligase activity"/>
    <property type="evidence" value="ECO:0007669"/>
    <property type="project" value="UniProtKB-KW"/>
</dbReference>
<sequence>MSGVLLTAWRAAIVSKWTRAEMALNGGIDLVIELPYAFATQKAEIFAKGSITLLESLGCDSLLCFGSEDGKIEPFIIAHKSFRKIPLHSMPQSNRPWMPVIVIRQVLPRLIVRSSMVMRHWI</sequence>
<evidence type="ECO:0000256" key="2">
    <source>
        <dbReference type="ARBA" id="ARBA00022694"/>
    </source>
</evidence>
<accession>A0A941FHP3</accession>
<comment type="caution">
    <text evidence="3">The sequence shown here is derived from an EMBL/GenBank/DDBJ whole genome shotgun (WGS) entry which is preliminary data.</text>
</comment>
<dbReference type="Proteomes" id="UP000680045">
    <property type="component" value="Unassembled WGS sequence"/>
</dbReference>
<dbReference type="Pfam" id="PF05636">
    <property type="entry name" value="HIGH_NTase1"/>
    <property type="match status" value="1"/>
</dbReference>
<name>A0A941FHP3_9BACI</name>
<keyword evidence="2" id="KW-0819">tRNA processing</keyword>
<protein>
    <submittedName>
        <fullName evidence="3">Nucleotidyltransferase family protein</fullName>
    </submittedName>
</protein>